<dbReference type="GO" id="GO:0030301">
    <property type="term" value="P:cholesterol transport"/>
    <property type="evidence" value="ECO:0007669"/>
    <property type="project" value="TreeGrafter"/>
</dbReference>
<evidence type="ECO:0000256" key="6">
    <source>
        <dbReference type="ARBA" id="ARBA00023180"/>
    </source>
</evidence>
<dbReference type="GO" id="GO:0120020">
    <property type="term" value="F:cholesterol transfer activity"/>
    <property type="evidence" value="ECO:0007669"/>
    <property type="project" value="TreeGrafter"/>
</dbReference>
<dbReference type="SMART" id="SM00638">
    <property type="entry name" value="LPD_N"/>
    <property type="match status" value="1"/>
</dbReference>
<keyword evidence="10" id="KW-1185">Reference proteome</keyword>
<dbReference type="Gene3D" id="2.20.80.10">
    <property type="entry name" value="Lipovitellin-phosvitin complex, chain A, domain 4"/>
    <property type="match status" value="1"/>
</dbReference>
<dbReference type="GO" id="GO:0034361">
    <property type="term" value="C:very-low-density lipoprotein particle"/>
    <property type="evidence" value="ECO:0007669"/>
    <property type="project" value="TreeGrafter"/>
</dbReference>
<dbReference type="Gene3D" id="2.30.230.10">
    <property type="entry name" value="Lipovitellin, beta-sheet shell regions, chain A"/>
    <property type="match status" value="1"/>
</dbReference>
<comment type="subcellular location">
    <subcellularLocation>
        <location evidence="1">Secreted</location>
    </subcellularLocation>
</comment>
<dbReference type="Gene3D" id="1.25.10.20">
    <property type="entry name" value="Vitellinogen, superhelical"/>
    <property type="match status" value="1"/>
</dbReference>
<evidence type="ECO:0000256" key="5">
    <source>
        <dbReference type="ARBA" id="ARBA00023055"/>
    </source>
</evidence>
<evidence type="ECO:0000259" key="8">
    <source>
        <dbReference type="PROSITE" id="PS51211"/>
    </source>
</evidence>
<dbReference type="SMART" id="SM01169">
    <property type="entry name" value="DUF1943"/>
    <property type="match status" value="1"/>
</dbReference>
<evidence type="ECO:0000313" key="9">
    <source>
        <dbReference type="Ensembl" id="ENSNMLP00000028367.1"/>
    </source>
</evidence>
<dbReference type="Pfam" id="PF01347">
    <property type="entry name" value="Vitellogenin_N"/>
    <property type="match status" value="1"/>
</dbReference>
<reference evidence="9" key="1">
    <citation type="submission" date="2025-08" db="UniProtKB">
        <authorList>
            <consortium name="Ensembl"/>
        </authorList>
    </citation>
    <scope>IDENTIFICATION</scope>
</reference>
<sequence length="3806" mass="422584">MLTTGSLKGHICTNKKFYFPHTKFHYAPLSHVLIFPVCTKSCCLSDPFINHFIKIKNGFFLFVVAQDEEPTCMLAKRFKTLHKYEYQYEAESLNAIAGASALKNGPLGSCKVEIEVPQACSFIMRTSGCSLSEVDSVDADGNAVFRPATSSNSFAAEMEKYVLKVQVNEKNQIKLYPEEGETSTILNIKRGIVSALAAPGPEDNKYTPTIHGLCKNSFSLFNPAEMTLTRDLSGCDRFVPLRDQTSYCISVFIAPQHYPLAQLVRSSQTCNYKFDEEKNHIVSGSCTEKHLLVPFSYQGEYGVTNIGKQEVSFVAVSAHNDRVFDLGPIVKDLHIDVVEDHTVTQDKDATLELLRTLAALPETEGHTRAHLFHKLVLMVRGMKLDTLSPALPDALAVSPMLTYQVLAQCGTPECSSAVMELLRGRPSSSPEVDAFVYAMGMLSNPSPVLINDMLQMAQTRPSKAVMYALSNVVNRFYKAEGQMVPEIFAVARFMAGQIRDCTGDKDQMFLTLRVIGNMAPAMANAGPAVRGAVLQCVNQPEATPEVQQAAIQVFRLAPVPEEGREILTQVLLDSSAPLQKRIAAYLVLMKDPQPSELAQLMSALPSETDAQLKNFIISHIQNIGSSSEPFTQELRQRIFDAAQDNKLGPVEDSLKFSRNLRVGLVQSNMIFEGASYLPKEVMLEMTLKAFGFDLEMMEVGMEGKGFEPTVEALFGKNGFFPDTALKTMYFVSENAPMQVSEVLQNILPAMKRDRMKRQTSQSLVKEIGRNFNKLVSDLKASQSPEATVYLRLLGNELGYMKTNELEEMAYSAAMFVDSMLKMFPVEVVKALTSMTDTSLYGGLKISPQMTKVAFMPSASIEFVTQVGTHIPEFVDSGLEMHTTAHHESGLSAKVTVEKGQVQLRIPAPASNTKLIHITNSLVARSGAETVTIPPNPMDAVSVNECTPFFAGMKYCYALQYNDAWNMEGTPFFPLTGDSKFAVELMPTGEVTEYTATLAYELLREGEEGKQKVDAFKFILRAEGTEPTEARAMLKYNRRKNMVSADVQIPDYDVEAGLRLGIVDGNTKGKGTHSVSLDFINKNIPQVSLVGRAKLREMTEGMLQMQMLVPVLSTDATFTANIKRQEEIEVELKSDIKIMEATSAQKIAVKYDGSKVEAEFKSEMNAETANLPVGEIISSYGEQILDTQVGETDMKVRHIFKKLVEASNNYMEKYGADLPYIQNFRVPDMPEMTLPERLFLNTETKAVYYFNNERWTMIVPLPFGGKSTTADFNFPEVLTTPQISVPQIGLEVLSMEIPVPELFVPEGFTLFVPLFGKAEVSTMLKSNLYELEATMAAGKDVVETPSYSAKMAVTGISPIDILSVRFEGSGMVVPADALKAQVKGSLVHKFLEASVNIEEEASLTDTPTFRSNSKIDATSPLGVNVAVEHNGVAKLNTEKLTVDSNFNGMLKAGPVYGKAISYQSMIVAPFTPEAKIESSVEIDSTFIKAQNTFNAELRDGTISVLSNTNAFDGTVVHIASVDFKDQKLTLKSDANAQVIGLKMKNQIEAAAGASEVVMRMETNSDYAENRVYSLMTATVNSEGLAVNNDATLKLLDNVAIHKANMKLNQEGLVVSGTNALQSPLSVENTFNAGIDTSKATLSISNKAALADMKVDNANSLTITLSSIEFSSKAEAMASDYSTYTHDITFDMKPYTVSANVNNNLKLLAANFINEAQLQAELYKMDLTGSVKAIYGEEEIKHIYQINYADMTANAKCSTTGKVFGTHMNHNTELEVIGLAARFSNDARFNSQPMRFDHTVRCSVVPFDFNLDAIFNADGDLTLYGKHSAQLYGKFLVKAQPLAFASTQEWRASMTQALDNGMALETTFDNKMDTALSLEEQKSSFRMKSKMNNHAFSQDMSLYNTAERMGVEISSALHTNVLNQEGAENQEFAISGFLKYDKNTNMQVIQLPFIESIPIVVENLKAAIVYVAEGVMDFINNEEVRAKLEAIPQHISKFVGQLNLEEKINGLKQFLIDFTQEYAVTMEDVEGLVKNLRETVSKVLADFSSYMGQFVAKMKEIMENMTLPDTIVQKIQEQLWAIDEAYEIRPLIVYVIETVSQMIQNFDMERLRGSVLEMLIEVDNQFMITKTATHFLEEIKKVVQYFNIQQIYDEFKGILVSIDIKSHIDELMSVIPTEMLNDALDYVLKVMQDLDVVAKLNAFTAKVRELLVQFEVEKKVQTLMEKAVEVIKQVRIEETISSMVQMIKDADIPTRVMQIFQSTTEYLKATEVQDIITNLNAMIESIVQTLNSTEYNDLVNTLNQIISLYTAYINDAIKTLEIPKKLQVVRDFVNYVFATVKDVTASVREVKFSEIVKSVQGIAAQVVDYSKTLVDYVKQQIEDLEIKEQIRSVLEAMSAVYKTVIQTTRRILNKNVDLISKLLPDQKIFEEVKQMISGIMAELRQAEVFTPEFTLPLTDLVVPAFNFKLARLQELEIPTQINIPEFTILQKYTVPASTIAFDDVKQKIFELIDYIMNFSFQMVDVEAFFGDLNFNFLPVMPEIALPEFTLSDISFPALPEVPVEKLVKSLQLPDIKLPTIPTEIAIPCFGKLYGEFRVETPMYSTKTTAELQNSTENEQSPQMTAFLTSQGTSPAYDIFSYKIDSTARLAIPKMSRVVIGETVKFEHVALGVEHQGSLNLYGKSAQAQAKTTVKVATKPYTGNFMNTAFIAMEDGMSASLETTYNHVIDVPVFNVKMEANAAQKAIAHLDGLKLTLTVDNTGKSSSNRDEGNHKSNLEFTLTPSMITLLFNGDTDSPKLKMKQVINAEAGTLSFIKFNIRNEAETPFLKSSEIVAIGLVSLFDMKIDITANHNSELVGPVQGTIGNDFKYLISPREFVFELKNKGANRVKLLGPHTAKLDTQSEWSAYLNSEMQKVNTINMVRFNKNMVFFNVTVDNNDKEIAVNLGVDGQANLEFLTSPISIPEIELPFVDFRTPEVSNLNLYEQTILKDILTTTDQSVSLDAKVSYHKSMAPRLFDIMGLIQVPDIGNFVTDLTFKSAIINLNLNAALETEDDIVFRMGATTTSVFDSLKAKLDGTTSLTTRRGIKLANSVSLENQHIEGTHDSTVSISTDSYETTVSVATIGKVAMPIVNMEINQNMVADNKAKPNAACTFRVNGQLNIPRINAVVKAEADHSTKMEGTFEYLSMETSNRANMDGTILEDYLVLGVLDNELNFYLNKDVLRSSAKIIADTKLNQGANKIFAVDVDENLAIEAALSRVYAVLKYTGNNEVNLFNFNTKGRHVAQGTVDFAPISSLTADIEIDLAQPTSFGDITMYEKATAEVTAEKQKVASNSKFVSPIYTTNLVLEVEGDYPGLKVIAKSSGTSPLNLLEYDLDASSTTNYENDALNMNNKAVLTNAAMTMDVNHVITQALSVSRHTLNMDINSPTFTDMNFRYAASKNGISASLSSPSAGFLGLQVNGKIPSQMTGRLYGRYPSSPDADIDILVLRSSPKDNDRMTFQVAYNMEAPKAMLSEFKAKIPAVMSSLKAFADNNLMTSNVLEWRDTIVTRIGEIYDAAINYDVQLSQLSILFRNSIVEFQKNVQTFLDAAIKVLRETQFRLPGSDEMTTLPVVLKELTSSIAKALRITIQIVYDTLEYYYNAFVDTFSTVELRMPIGDVMTVGQINDNVKVFVKSIFDQIVDFVNNMESLDTMLVKIGETLKAVVDKTQEFVDSIKSDYLDDVLVNVNEVTRWAVTTVKDMVEWVSSLNMEQLNEVFEFVVDMSIYVVDQFNVTVNSALQQVSVEAQRYVKASDGTLEVELPFPFLQ</sequence>
<dbReference type="GO" id="GO:0042953">
    <property type="term" value="P:lipoprotein transport"/>
    <property type="evidence" value="ECO:0007669"/>
    <property type="project" value="TreeGrafter"/>
</dbReference>
<dbReference type="InterPro" id="IPR015255">
    <property type="entry name" value="Vitellinogen_open_b-sht"/>
</dbReference>
<dbReference type="GO" id="GO:0050750">
    <property type="term" value="F:low-density lipoprotein particle receptor binding"/>
    <property type="evidence" value="ECO:0007669"/>
    <property type="project" value="TreeGrafter"/>
</dbReference>
<organism evidence="9 10">
    <name type="scientific">Neogobius melanostomus</name>
    <name type="common">round goby</name>
    <dbReference type="NCBI Taxonomy" id="47308"/>
    <lineage>
        <taxon>Eukaryota</taxon>
        <taxon>Metazoa</taxon>
        <taxon>Chordata</taxon>
        <taxon>Craniata</taxon>
        <taxon>Vertebrata</taxon>
        <taxon>Euteleostomi</taxon>
        <taxon>Actinopterygii</taxon>
        <taxon>Neopterygii</taxon>
        <taxon>Teleostei</taxon>
        <taxon>Neoteleostei</taxon>
        <taxon>Acanthomorphata</taxon>
        <taxon>Gobiaria</taxon>
        <taxon>Gobiiformes</taxon>
        <taxon>Gobioidei</taxon>
        <taxon>Gobiidae</taxon>
        <taxon>Benthophilinae</taxon>
        <taxon>Neogobiini</taxon>
        <taxon>Neogobius</taxon>
    </lineage>
</organism>
<feature type="domain" description="Vitellogenin" evidence="8">
    <location>
        <begin position="78"/>
        <end position="713"/>
    </location>
</feature>
<proteinExistence type="predicted"/>
<dbReference type="InterPro" id="IPR001747">
    <property type="entry name" value="Vitellogenin_N"/>
</dbReference>
<dbReference type="PANTHER" id="PTHR13769">
    <property type="entry name" value="APOLIPOPROTEIN B"/>
    <property type="match status" value="1"/>
</dbReference>
<evidence type="ECO:0000256" key="1">
    <source>
        <dbReference type="ARBA" id="ARBA00004613"/>
    </source>
</evidence>
<dbReference type="SUPFAM" id="SSF56968">
    <property type="entry name" value="Lipovitellin-phosvitin complex, beta-sheet shell regions"/>
    <property type="match status" value="2"/>
</dbReference>
<keyword evidence="6" id="KW-0325">Glycoprotein</keyword>
<dbReference type="GO" id="GO:0034362">
    <property type="term" value="C:low-density lipoprotein particle"/>
    <property type="evidence" value="ECO:0007669"/>
    <property type="project" value="TreeGrafter"/>
</dbReference>
<dbReference type="Proteomes" id="UP000694523">
    <property type="component" value="Unplaced"/>
</dbReference>
<evidence type="ECO:0000256" key="7">
    <source>
        <dbReference type="PROSITE-ProRule" id="PRU00557"/>
    </source>
</evidence>
<evidence type="ECO:0000256" key="2">
    <source>
        <dbReference type="ARBA" id="ARBA00022448"/>
    </source>
</evidence>
<dbReference type="SUPFAM" id="SSF48431">
    <property type="entry name" value="Lipovitellin-phosvitin complex, superhelical domain"/>
    <property type="match status" value="1"/>
</dbReference>
<dbReference type="GO" id="GO:0034359">
    <property type="term" value="C:mature chylomicron"/>
    <property type="evidence" value="ECO:0007669"/>
    <property type="project" value="TreeGrafter"/>
</dbReference>
<comment type="caution">
    <text evidence="7">Lacks conserved residue(s) required for the propagation of feature annotation.</text>
</comment>
<dbReference type="InterPro" id="IPR015816">
    <property type="entry name" value="Vitellinogen_b-sht_N"/>
</dbReference>
<accession>A0A8C6TY30</accession>
<dbReference type="GO" id="GO:0042632">
    <property type="term" value="P:cholesterol homeostasis"/>
    <property type="evidence" value="ECO:0007669"/>
    <property type="project" value="TreeGrafter"/>
</dbReference>
<keyword evidence="3" id="KW-0964">Secreted</keyword>
<dbReference type="InterPro" id="IPR052418">
    <property type="entry name" value="Apolipoprotein_B"/>
</dbReference>
<protein>
    <submittedName>
        <fullName evidence="9">Apolipoprotein Bb, tandem duplicate 2</fullName>
    </submittedName>
</protein>
<dbReference type="Pfam" id="PF09172">
    <property type="entry name" value="Vit_open_b-sht"/>
    <property type="match status" value="2"/>
</dbReference>
<keyword evidence="5" id="KW-0445">Lipid transport</keyword>
<dbReference type="PANTHER" id="PTHR13769:SF5">
    <property type="entry name" value="APOLIPOPROTEIN B-100-RELATED"/>
    <property type="match status" value="1"/>
</dbReference>
<dbReference type="GO" id="GO:0006642">
    <property type="term" value="P:triglyceride mobilization"/>
    <property type="evidence" value="ECO:0007669"/>
    <property type="project" value="TreeGrafter"/>
</dbReference>
<evidence type="ECO:0000313" key="10">
    <source>
        <dbReference type="Proteomes" id="UP000694523"/>
    </source>
</evidence>
<dbReference type="PROSITE" id="PS51211">
    <property type="entry name" value="VITELLOGENIN"/>
    <property type="match status" value="1"/>
</dbReference>
<dbReference type="Pfam" id="PF06448">
    <property type="entry name" value="DUF1081"/>
    <property type="match status" value="1"/>
</dbReference>
<dbReference type="InterPro" id="IPR011030">
    <property type="entry name" value="Lipovitellin_superhlx_dom"/>
</dbReference>
<keyword evidence="2" id="KW-0813">Transport</keyword>
<reference evidence="9" key="2">
    <citation type="submission" date="2025-09" db="UniProtKB">
        <authorList>
            <consortium name="Ensembl"/>
        </authorList>
    </citation>
    <scope>IDENTIFICATION</scope>
</reference>
<dbReference type="Ensembl" id="ENSNMLT00000031680.1">
    <property type="protein sequence ID" value="ENSNMLP00000028367.1"/>
    <property type="gene ID" value="ENSNMLG00000018040.1"/>
</dbReference>
<dbReference type="InterPro" id="IPR009454">
    <property type="entry name" value="Lipid_transpt_open_b-sht"/>
</dbReference>
<evidence type="ECO:0000256" key="3">
    <source>
        <dbReference type="ARBA" id="ARBA00022525"/>
    </source>
</evidence>
<evidence type="ECO:0000256" key="4">
    <source>
        <dbReference type="ARBA" id="ARBA00022729"/>
    </source>
</evidence>
<dbReference type="InterPro" id="IPR015819">
    <property type="entry name" value="Lipid_transp_b-sht_shell"/>
</dbReference>
<keyword evidence="4" id="KW-0732">Signal</keyword>
<name>A0A8C6TY30_9GOBI</name>